<feature type="transmembrane region" description="Helical" evidence="7">
    <location>
        <begin position="115"/>
        <end position="137"/>
    </location>
</feature>
<dbReference type="KEGG" id="syw:SYNW0796"/>
<keyword evidence="6 7" id="KW-0472">Membrane</keyword>
<evidence type="ECO:0000259" key="9">
    <source>
        <dbReference type="Pfam" id="PF21082"/>
    </source>
</evidence>
<evidence type="ECO:0000256" key="6">
    <source>
        <dbReference type="ARBA" id="ARBA00023136"/>
    </source>
</evidence>
<dbReference type="STRING" id="84588.SYNW0796"/>
<dbReference type="RefSeq" id="WP_011127661.1">
    <property type="nucleotide sequence ID" value="NC_005070.1"/>
</dbReference>
<evidence type="ECO:0000256" key="2">
    <source>
        <dbReference type="ARBA" id="ARBA00008017"/>
    </source>
</evidence>
<feature type="transmembrane region" description="Helical" evidence="7">
    <location>
        <begin position="143"/>
        <end position="161"/>
    </location>
</feature>
<dbReference type="Pfam" id="PF00924">
    <property type="entry name" value="MS_channel_2nd"/>
    <property type="match status" value="1"/>
</dbReference>
<evidence type="ECO:0000256" key="7">
    <source>
        <dbReference type="SAM" id="Phobius"/>
    </source>
</evidence>
<dbReference type="InterPro" id="IPR011014">
    <property type="entry name" value="MscS_channel_TM-2"/>
</dbReference>
<evidence type="ECO:0000256" key="4">
    <source>
        <dbReference type="ARBA" id="ARBA00022692"/>
    </source>
</evidence>
<comment type="similarity">
    <text evidence="2">Belongs to the MscS (TC 1.A.23) family.</text>
</comment>
<dbReference type="HOGENOM" id="CLU_037945_0_2_3"/>
<dbReference type="Proteomes" id="UP000001422">
    <property type="component" value="Chromosome"/>
</dbReference>
<keyword evidence="4 7" id="KW-0812">Transmembrane</keyword>
<dbReference type="InterPro" id="IPR049278">
    <property type="entry name" value="MS_channel_C"/>
</dbReference>
<dbReference type="InterPro" id="IPR006685">
    <property type="entry name" value="MscS_channel_2nd"/>
</dbReference>
<gene>
    <name evidence="10" type="ordered locus">SYNW0796</name>
</gene>
<protein>
    <submittedName>
        <fullName evidence="10">Small mechanosensitive ion channel, MscS family</fullName>
    </submittedName>
</protein>
<proteinExistence type="inferred from homology"/>
<sequence>MNLTQLLTHIAVGTTITLLVSFLLRNVFPKLTRKTPGDFDDFVLRTLSESILPFGAVVVLLLIQSDLGLSNDVQRAYDVLLRIFGTVVIVRFANRVGIRFLQGVAHRSGDDLQQLFISLQPLIKALIWMIGALVLFQSLGVKLAAIWALLSAGGIGIGLALKDPAQELFAYLMILLDKPFTVGQFINVGSTWATVERIGVRSTHLRSLRGEIVVMNNSALTNSTILNFADMNTRRMIYSLGVTYSTTVDQMKAIPAMVEEVINAVDNTNFSRCHFTEFGDSSLNFELVYYIDTRDYTTALNAQQAINLGIMEAFAQQGIDFAFPSQTLYLEDETRSGKES</sequence>
<evidence type="ECO:0000256" key="3">
    <source>
        <dbReference type="ARBA" id="ARBA00022475"/>
    </source>
</evidence>
<dbReference type="SUPFAM" id="SSF82861">
    <property type="entry name" value="Mechanosensitive channel protein MscS (YggB), transmembrane region"/>
    <property type="match status" value="1"/>
</dbReference>
<comment type="subcellular location">
    <subcellularLocation>
        <location evidence="1">Cell membrane</location>
        <topology evidence="1">Multi-pass membrane protein</topology>
    </subcellularLocation>
</comment>
<dbReference type="GO" id="GO:0005886">
    <property type="term" value="C:plasma membrane"/>
    <property type="evidence" value="ECO:0007669"/>
    <property type="project" value="UniProtKB-SubCell"/>
</dbReference>
<name>Q7U828_PARMW</name>
<keyword evidence="5 7" id="KW-1133">Transmembrane helix</keyword>
<dbReference type="SUPFAM" id="SSF50182">
    <property type="entry name" value="Sm-like ribonucleoproteins"/>
    <property type="match status" value="1"/>
</dbReference>
<organism evidence="10 11">
    <name type="scientific">Parasynechococcus marenigrum (strain WH8102)</name>
    <dbReference type="NCBI Taxonomy" id="84588"/>
    <lineage>
        <taxon>Bacteria</taxon>
        <taxon>Bacillati</taxon>
        <taxon>Cyanobacteriota</taxon>
        <taxon>Cyanophyceae</taxon>
        <taxon>Synechococcales</taxon>
        <taxon>Prochlorococcaceae</taxon>
        <taxon>Parasynechococcus</taxon>
        <taxon>Parasynechococcus marenigrum</taxon>
    </lineage>
</organism>
<dbReference type="EMBL" id="BX569691">
    <property type="protein sequence ID" value="CAE07311.1"/>
    <property type="molecule type" value="Genomic_DNA"/>
</dbReference>
<feature type="transmembrane region" description="Helical" evidence="7">
    <location>
        <begin position="44"/>
        <end position="63"/>
    </location>
</feature>
<dbReference type="GO" id="GO:0055085">
    <property type="term" value="P:transmembrane transport"/>
    <property type="evidence" value="ECO:0007669"/>
    <property type="project" value="InterPro"/>
</dbReference>
<evidence type="ECO:0000256" key="1">
    <source>
        <dbReference type="ARBA" id="ARBA00004651"/>
    </source>
</evidence>
<evidence type="ECO:0000256" key="5">
    <source>
        <dbReference type="ARBA" id="ARBA00022989"/>
    </source>
</evidence>
<dbReference type="Gene3D" id="1.10.287.1260">
    <property type="match status" value="1"/>
</dbReference>
<evidence type="ECO:0000259" key="8">
    <source>
        <dbReference type="Pfam" id="PF00924"/>
    </source>
</evidence>
<dbReference type="AlphaFoldDB" id="Q7U828"/>
<dbReference type="SUPFAM" id="SSF82689">
    <property type="entry name" value="Mechanosensitive channel protein MscS (YggB), C-terminal domain"/>
    <property type="match status" value="1"/>
</dbReference>
<evidence type="ECO:0000313" key="10">
    <source>
        <dbReference type="EMBL" id="CAE07311.1"/>
    </source>
</evidence>
<dbReference type="eggNOG" id="COG0668">
    <property type="taxonomic scope" value="Bacteria"/>
</dbReference>
<keyword evidence="11" id="KW-1185">Reference proteome</keyword>
<dbReference type="PANTHER" id="PTHR30566:SF25">
    <property type="entry name" value="INNER MEMBRANE PROTEIN"/>
    <property type="match status" value="1"/>
</dbReference>
<dbReference type="InterPro" id="IPR023408">
    <property type="entry name" value="MscS_beta-dom_sf"/>
</dbReference>
<dbReference type="PANTHER" id="PTHR30566">
    <property type="entry name" value="YNAI-RELATED MECHANOSENSITIVE ION CHANNEL"/>
    <property type="match status" value="1"/>
</dbReference>
<evidence type="ECO:0000313" key="11">
    <source>
        <dbReference type="Proteomes" id="UP000001422"/>
    </source>
</evidence>
<accession>Q7U828</accession>
<dbReference type="InterPro" id="IPR010920">
    <property type="entry name" value="LSM_dom_sf"/>
</dbReference>
<dbReference type="Pfam" id="PF21082">
    <property type="entry name" value="MS_channel_3rd"/>
    <property type="match status" value="1"/>
</dbReference>
<dbReference type="InterPro" id="IPR011066">
    <property type="entry name" value="MscS_channel_C_sf"/>
</dbReference>
<feature type="domain" description="Mechanosensitive ion channel MscS C-terminal" evidence="9">
    <location>
        <begin position="239"/>
        <end position="321"/>
    </location>
</feature>
<feature type="domain" description="Mechanosensitive ion channel MscS" evidence="8">
    <location>
        <begin position="164"/>
        <end position="228"/>
    </location>
</feature>
<dbReference type="Gene3D" id="3.30.70.100">
    <property type="match status" value="1"/>
</dbReference>
<reference evidence="10 11" key="1">
    <citation type="journal article" date="2003" name="Nature">
        <title>The genome of a motile marine Synechococcus.</title>
        <authorList>
            <person name="Palenik B."/>
            <person name="Brahamsha B."/>
            <person name="Larimer F."/>
            <person name="Land M."/>
            <person name="Hauser L."/>
            <person name="Chain P."/>
            <person name="Lamerdin J."/>
            <person name="Regala W."/>
            <person name="Allen E.A."/>
            <person name="McCarren J."/>
            <person name="Paulsen I."/>
            <person name="Dufresne A."/>
            <person name="Partensky F."/>
            <person name="Webb E."/>
            <person name="Waterbury J."/>
        </authorList>
    </citation>
    <scope>NUCLEOTIDE SEQUENCE [LARGE SCALE GENOMIC DNA]</scope>
    <source>
        <strain evidence="10 11">WH8102</strain>
    </source>
</reference>
<keyword evidence="3" id="KW-1003">Cell membrane</keyword>
<feature type="transmembrane region" description="Helical" evidence="7">
    <location>
        <begin position="6"/>
        <end position="24"/>
    </location>
</feature>
<dbReference type="Gene3D" id="2.30.30.60">
    <property type="match status" value="1"/>
</dbReference>